<dbReference type="Proteomes" id="UP001605036">
    <property type="component" value="Unassembled WGS sequence"/>
</dbReference>
<name>A0ABD1XU44_9MARC</name>
<gene>
    <name evidence="1" type="ORF">R1flu_024109</name>
</gene>
<proteinExistence type="predicted"/>
<dbReference type="AlphaFoldDB" id="A0ABD1XU44"/>
<reference evidence="1 2" key="1">
    <citation type="submission" date="2024-09" db="EMBL/GenBank/DDBJ databases">
        <title>Chromosome-scale assembly of Riccia fluitans.</title>
        <authorList>
            <person name="Paukszto L."/>
            <person name="Sawicki J."/>
            <person name="Karawczyk K."/>
            <person name="Piernik-Szablinska J."/>
            <person name="Szczecinska M."/>
            <person name="Mazdziarz M."/>
        </authorList>
    </citation>
    <scope>NUCLEOTIDE SEQUENCE [LARGE SCALE GENOMIC DNA]</scope>
    <source>
        <strain evidence="1">Rf_01</strain>
        <tissue evidence="1">Aerial parts of the thallus</tissue>
    </source>
</reference>
<evidence type="ECO:0000313" key="1">
    <source>
        <dbReference type="EMBL" id="KAL2612417.1"/>
    </source>
</evidence>
<accession>A0ABD1XU44</accession>
<keyword evidence="2" id="KW-1185">Reference proteome</keyword>
<organism evidence="1 2">
    <name type="scientific">Riccia fluitans</name>
    <dbReference type="NCBI Taxonomy" id="41844"/>
    <lineage>
        <taxon>Eukaryota</taxon>
        <taxon>Viridiplantae</taxon>
        <taxon>Streptophyta</taxon>
        <taxon>Embryophyta</taxon>
        <taxon>Marchantiophyta</taxon>
        <taxon>Marchantiopsida</taxon>
        <taxon>Marchantiidae</taxon>
        <taxon>Marchantiales</taxon>
        <taxon>Ricciaceae</taxon>
        <taxon>Riccia</taxon>
    </lineage>
</organism>
<dbReference type="EMBL" id="JBHFFA010000007">
    <property type="protein sequence ID" value="KAL2612417.1"/>
    <property type="molecule type" value="Genomic_DNA"/>
</dbReference>
<protein>
    <submittedName>
        <fullName evidence="1">Uncharacterized protein</fullName>
    </submittedName>
</protein>
<evidence type="ECO:0000313" key="2">
    <source>
        <dbReference type="Proteomes" id="UP001605036"/>
    </source>
</evidence>
<comment type="caution">
    <text evidence="1">The sequence shown here is derived from an EMBL/GenBank/DDBJ whole genome shotgun (WGS) entry which is preliminary data.</text>
</comment>
<sequence>MSKRKKLFLDEPSNSALQVYQPLDPEEPSSSAVQVYQPLEHSIVPSFQSFGSHSKNCQCCLGTRFFLMSIPTNSKLIGYLRFQVSFFQPIGSNIGTTFEYIMDLFAAGLRKLVDFPVKEECHRIVLPSKVKAEFLKLTRRKYKKDGWQDITP</sequence>